<dbReference type="InterPro" id="IPR040079">
    <property type="entry name" value="Glutathione_S-Trfase"/>
</dbReference>
<keyword evidence="3" id="KW-0808">Transferase</keyword>
<evidence type="ECO:0000259" key="4">
    <source>
        <dbReference type="PROSITE" id="PS50404"/>
    </source>
</evidence>
<comment type="similarity">
    <text evidence="1">Belongs to the GST superfamily.</text>
</comment>
<dbReference type="PROSITE" id="PS50404">
    <property type="entry name" value="GST_NTER"/>
    <property type="match status" value="1"/>
</dbReference>
<dbReference type="InParanoid" id="A0A2N3MZB6"/>
<dbReference type="Gene3D" id="3.40.30.10">
    <property type="entry name" value="Glutaredoxin"/>
    <property type="match status" value="1"/>
</dbReference>
<dbReference type="PANTHER" id="PTHR43900:SF3">
    <property type="entry name" value="GLUTATHIONE S-TRANSFERASE RHO"/>
    <property type="match status" value="1"/>
</dbReference>
<name>A0A2N3MZB6_9PEZI</name>
<dbReference type="SUPFAM" id="SSF52833">
    <property type="entry name" value="Thioredoxin-like"/>
    <property type="match status" value="1"/>
</dbReference>
<feature type="domain" description="GST N-terminal" evidence="4">
    <location>
        <begin position="1"/>
        <end position="83"/>
    </location>
</feature>
<dbReference type="VEuPathDB" id="FungiDB:jhhlp_008883"/>
<organism evidence="5 6">
    <name type="scientific">Lomentospora prolificans</name>
    <dbReference type="NCBI Taxonomy" id="41688"/>
    <lineage>
        <taxon>Eukaryota</taxon>
        <taxon>Fungi</taxon>
        <taxon>Dikarya</taxon>
        <taxon>Ascomycota</taxon>
        <taxon>Pezizomycotina</taxon>
        <taxon>Sordariomycetes</taxon>
        <taxon>Hypocreomycetidae</taxon>
        <taxon>Microascales</taxon>
        <taxon>Microascaceae</taxon>
        <taxon>Lomentospora</taxon>
    </lineage>
</organism>
<dbReference type="InterPro" id="IPR036249">
    <property type="entry name" value="Thioredoxin-like_sf"/>
</dbReference>
<dbReference type="GO" id="GO:0005737">
    <property type="term" value="C:cytoplasm"/>
    <property type="evidence" value="ECO:0007669"/>
    <property type="project" value="TreeGrafter"/>
</dbReference>
<evidence type="ECO:0000256" key="1">
    <source>
        <dbReference type="ARBA" id="ARBA00007409"/>
    </source>
</evidence>
<dbReference type="SFLD" id="SFLDS00019">
    <property type="entry name" value="Glutathione_Transferase_(cytos"/>
    <property type="match status" value="1"/>
</dbReference>
<evidence type="ECO:0000256" key="2">
    <source>
        <dbReference type="ARBA" id="ARBA00012452"/>
    </source>
</evidence>
<dbReference type="PANTHER" id="PTHR43900">
    <property type="entry name" value="GLUTATHIONE S-TRANSFERASE RHO"/>
    <property type="match status" value="1"/>
</dbReference>
<dbReference type="GO" id="GO:0006749">
    <property type="term" value="P:glutathione metabolic process"/>
    <property type="evidence" value="ECO:0007669"/>
    <property type="project" value="TreeGrafter"/>
</dbReference>
<proteinExistence type="inferred from homology"/>
<dbReference type="InterPro" id="IPR004045">
    <property type="entry name" value="Glutathione_S-Trfase_N"/>
</dbReference>
<evidence type="ECO:0000313" key="5">
    <source>
        <dbReference type="EMBL" id="PKS05505.1"/>
    </source>
</evidence>
<gene>
    <name evidence="5" type="ORF">jhhlp_008883</name>
</gene>
<evidence type="ECO:0000313" key="6">
    <source>
        <dbReference type="Proteomes" id="UP000233524"/>
    </source>
</evidence>
<dbReference type="Pfam" id="PF02798">
    <property type="entry name" value="GST_N"/>
    <property type="match status" value="1"/>
</dbReference>
<evidence type="ECO:0000256" key="3">
    <source>
        <dbReference type="ARBA" id="ARBA00022679"/>
    </source>
</evidence>
<dbReference type="FunFam" id="3.40.30.10:FF:000016">
    <property type="entry name" value="Glutathione S-transferase F2"/>
    <property type="match status" value="1"/>
</dbReference>
<sequence>MAIKLYGSRQSSCTQRVLVVLSELGLDYEISDINLQLGEHKCPEYIQDSHLFGLIPALEDDRVRLFESRAICKYLLANYGKDMN</sequence>
<dbReference type="GO" id="GO:0004364">
    <property type="term" value="F:glutathione transferase activity"/>
    <property type="evidence" value="ECO:0007669"/>
    <property type="project" value="UniProtKB-EC"/>
</dbReference>
<reference evidence="5 6" key="1">
    <citation type="journal article" date="2017" name="G3 (Bethesda)">
        <title>First Draft Genome Sequence of the Pathogenic Fungus Lomentospora prolificans (Formerly Scedosporium prolificans).</title>
        <authorList>
            <person name="Luo R."/>
            <person name="Zimin A."/>
            <person name="Workman R."/>
            <person name="Fan Y."/>
            <person name="Pertea G."/>
            <person name="Grossman N."/>
            <person name="Wear M.P."/>
            <person name="Jia B."/>
            <person name="Miller H."/>
            <person name="Casadevall A."/>
            <person name="Timp W."/>
            <person name="Zhang S.X."/>
            <person name="Salzberg S.L."/>
        </authorList>
    </citation>
    <scope>NUCLEOTIDE SEQUENCE [LARGE SCALE GENOMIC DNA]</scope>
    <source>
        <strain evidence="5 6">JHH-5317</strain>
    </source>
</reference>
<dbReference type="Proteomes" id="UP000233524">
    <property type="component" value="Unassembled WGS sequence"/>
</dbReference>
<accession>A0A2N3MZB6</accession>
<dbReference type="EC" id="2.5.1.18" evidence="2"/>
<comment type="caution">
    <text evidence="5">The sequence shown here is derived from an EMBL/GenBank/DDBJ whole genome shotgun (WGS) entry which is preliminary data.</text>
</comment>
<keyword evidence="6" id="KW-1185">Reference proteome</keyword>
<dbReference type="EMBL" id="NLAX01001623">
    <property type="protein sequence ID" value="PKS05505.1"/>
    <property type="molecule type" value="Genomic_DNA"/>
</dbReference>
<dbReference type="GO" id="GO:0043295">
    <property type="term" value="F:glutathione binding"/>
    <property type="evidence" value="ECO:0007669"/>
    <property type="project" value="TreeGrafter"/>
</dbReference>
<dbReference type="OrthoDB" id="249703at2759"/>
<protein>
    <recommendedName>
        <fullName evidence="2">glutathione transferase</fullName>
        <ecNumber evidence="2">2.5.1.18</ecNumber>
    </recommendedName>
</protein>
<dbReference type="STRING" id="41688.A0A2N3MZB6"/>
<dbReference type="AlphaFoldDB" id="A0A2N3MZB6"/>